<proteinExistence type="predicted"/>
<evidence type="ECO:0000313" key="2">
    <source>
        <dbReference type="EMBL" id="MBM6948398.1"/>
    </source>
</evidence>
<gene>
    <name evidence="2" type="ORF">H6A20_06960</name>
</gene>
<comment type="caution">
    <text evidence="2">The sequence shown here is derived from an EMBL/GenBank/DDBJ whole genome shotgun (WGS) entry which is preliminary data.</text>
</comment>
<feature type="coiled-coil region" evidence="1">
    <location>
        <begin position="19"/>
        <end position="65"/>
    </location>
</feature>
<evidence type="ECO:0000256" key="1">
    <source>
        <dbReference type="SAM" id="Coils"/>
    </source>
</evidence>
<dbReference type="AlphaFoldDB" id="A0A939BGM5"/>
<evidence type="ECO:0000313" key="3">
    <source>
        <dbReference type="Proteomes" id="UP000705508"/>
    </source>
</evidence>
<dbReference type="EMBL" id="JACJKS010000007">
    <property type="protein sequence ID" value="MBM6948398.1"/>
    <property type="molecule type" value="Genomic_DNA"/>
</dbReference>
<dbReference type="Proteomes" id="UP000705508">
    <property type="component" value="Unassembled WGS sequence"/>
</dbReference>
<evidence type="ECO:0008006" key="4">
    <source>
        <dbReference type="Google" id="ProtNLM"/>
    </source>
</evidence>
<reference evidence="2" key="2">
    <citation type="journal article" date="2021" name="Sci. Rep.">
        <title>The distribution of antibiotic resistance genes in chicken gut microbiota commensals.</title>
        <authorList>
            <person name="Juricova H."/>
            <person name="Matiasovicova J."/>
            <person name="Kubasova T."/>
            <person name="Cejkova D."/>
            <person name="Rychlik I."/>
        </authorList>
    </citation>
    <scope>NUCLEOTIDE SEQUENCE</scope>
    <source>
        <strain evidence="2">An582</strain>
    </source>
</reference>
<name>A0A939BGM5_9CLOT</name>
<dbReference type="RefSeq" id="WP_204906406.1">
    <property type="nucleotide sequence ID" value="NZ_JACJKS010000007.1"/>
</dbReference>
<reference evidence="2" key="1">
    <citation type="submission" date="2020-08" db="EMBL/GenBank/DDBJ databases">
        <authorList>
            <person name="Cejkova D."/>
            <person name="Kubasova T."/>
            <person name="Jahodarova E."/>
            <person name="Rychlik I."/>
        </authorList>
    </citation>
    <scope>NUCLEOTIDE SEQUENCE</scope>
    <source>
        <strain evidence="2">An582</strain>
    </source>
</reference>
<protein>
    <recommendedName>
        <fullName evidence="4">ATPase</fullName>
    </recommendedName>
</protein>
<sequence>MDSVINKLTEIEDAASAIVEHAQEQKAVLDREYEEKRKAFDAELEEKTQAQIQAIRDGLEEEKERLMKGQADGNAGLTAQLRQEYEANHTRYAREILARITEV</sequence>
<organism evidence="2 3">
    <name type="scientific">Mordavella massiliensis</name>
    <dbReference type="NCBI Taxonomy" id="1871024"/>
    <lineage>
        <taxon>Bacteria</taxon>
        <taxon>Bacillati</taxon>
        <taxon>Bacillota</taxon>
        <taxon>Clostridia</taxon>
        <taxon>Eubacteriales</taxon>
        <taxon>Clostridiaceae</taxon>
        <taxon>Mordavella</taxon>
    </lineage>
</organism>
<accession>A0A939BGM5</accession>
<keyword evidence="1" id="KW-0175">Coiled coil</keyword>